<dbReference type="InterPro" id="IPR015422">
    <property type="entry name" value="PyrdxlP-dep_Trfase_small"/>
</dbReference>
<reference evidence="8 9" key="1">
    <citation type="submission" date="2013-12" db="EMBL/GenBank/DDBJ databases">
        <authorList>
            <person name="Stott M."/>
        </authorList>
    </citation>
    <scope>NUCLEOTIDE SEQUENCE [LARGE SCALE GENOMIC DNA]</scope>
    <source>
        <strain evidence="8 9">K22</strain>
    </source>
</reference>
<feature type="modified residue" description="N6-(pyridoxal phosphate)lysine" evidence="6">
    <location>
        <position position="310"/>
    </location>
</feature>
<dbReference type="InterPro" id="IPR002129">
    <property type="entry name" value="PyrdxlP-dep_de-COase"/>
</dbReference>
<evidence type="ECO:0000256" key="1">
    <source>
        <dbReference type="ARBA" id="ARBA00001933"/>
    </source>
</evidence>
<reference evidence="8 9" key="2">
    <citation type="submission" date="2015-01" db="EMBL/GenBank/DDBJ databases">
        <title>Complete genome sequence of Pyrinomonas methylaliphatogenes type strain K22T.</title>
        <authorList>
            <person name="Lee K.C.Y."/>
            <person name="Power J.F."/>
            <person name="Dunfield P.F."/>
            <person name="Morgan X.C."/>
            <person name="Huttenhower C."/>
            <person name="Stott M.B."/>
        </authorList>
    </citation>
    <scope>NUCLEOTIDE SEQUENCE [LARGE SCALE GENOMIC DNA]</scope>
    <source>
        <strain evidence="8 9">K22</strain>
    </source>
</reference>
<keyword evidence="5 7" id="KW-0456">Lyase</keyword>
<gene>
    <name evidence="8" type="ORF">PYK22_01482</name>
</gene>
<dbReference type="STRING" id="454194.PYK22_01482"/>
<comment type="cofactor">
    <cofactor evidence="1 6 7">
        <name>pyridoxal 5'-phosphate</name>
        <dbReference type="ChEBI" id="CHEBI:597326"/>
    </cofactor>
</comment>
<keyword evidence="9" id="KW-1185">Reference proteome</keyword>
<dbReference type="AlphaFoldDB" id="A0A0B6WWK1"/>
<dbReference type="GO" id="GO:0030170">
    <property type="term" value="F:pyridoxal phosphate binding"/>
    <property type="evidence" value="ECO:0007669"/>
    <property type="project" value="InterPro"/>
</dbReference>
<dbReference type="PANTHER" id="PTHR11999:SF70">
    <property type="entry name" value="MIP05841P"/>
    <property type="match status" value="1"/>
</dbReference>
<dbReference type="Proteomes" id="UP000031518">
    <property type="component" value="Unassembled WGS sequence"/>
</dbReference>
<dbReference type="SUPFAM" id="SSF53383">
    <property type="entry name" value="PLP-dependent transferases"/>
    <property type="match status" value="1"/>
</dbReference>
<dbReference type="PANTHER" id="PTHR11999">
    <property type="entry name" value="GROUP II PYRIDOXAL-5-PHOSPHATE DECARBOXYLASE"/>
    <property type="match status" value="1"/>
</dbReference>
<dbReference type="Gene3D" id="1.20.1340.10">
    <property type="entry name" value="dopa decarboxylase, N-terminal domain"/>
    <property type="match status" value="1"/>
</dbReference>
<accession>A0A0B6WWK1</accession>
<dbReference type="Gene3D" id="3.40.640.10">
    <property type="entry name" value="Type I PLP-dependent aspartate aminotransferase-like (Major domain)"/>
    <property type="match status" value="1"/>
</dbReference>
<dbReference type="RefSeq" id="WP_060635448.1">
    <property type="nucleotide sequence ID" value="NZ_CBXV010000005.1"/>
</dbReference>
<dbReference type="EMBL" id="CBXV010000005">
    <property type="protein sequence ID" value="CDM65481.1"/>
    <property type="molecule type" value="Genomic_DNA"/>
</dbReference>
<dbReference type="GO" id="GO:0006520">
    <property type="term" value="P:amino acid metabolic process"/>
    <property type="evidence" value="ECO:0007669"/>
    <property type="project" value="InterPro"/>
</dbReference>
<keyword evidence="4 6" id="KW-0663">Pyridoxal phosphate</keyword>
<comment type="similarity">
    <text evidence="2 7">Belongs to the group II decarboxylase family.</text>
</comment>
<dbReference type="EC" id="4.1.1.28" evidence="8"/>
<dbReference type="Pfam" id="PF00282">
    <property type="entry name" value="Pyridoxal_deC"/>
    <property type="match status" value="1"/>
</dbReference>
<proteinExistence type="inferred from homology"/>
<dbReference type="GO" id="GO:0004058">
    <property type="term" value="F:aromatic-L-amino-acid decarboxylase activity"/>
    <property type="evidence" value="ECO:0007669"/>
    <property type="project" value="UniProtKB-EC"/>
</dbReference>
<dbReference type="GO" id="GO:0019752">
    <property type="term" value="P:carboxylic acid metabolic process"/>
    <property type="evidence" value="ECO:0007669"/>
    <property type="project" value="InterPro"/>
</dbReference>
<evidence type="ECO:0000256" key="7">
    <source>
        <dbReference type="RuleBase" id="RU000382"/>
    </source>
</evidence>
<organism evidence="8 9">
    <name type="scientific">Pyrinomonas methylaliphatogenes</name>
    <dbReference type="NCBI Taxonomy" id="454194"/>
    <lineage>
        <taxon>Bacteria</taxon>
        <taxon>Pseudomonadati</taxon>
        <taxon>Acidobacteriota</taxon>
        <taxon>Blastocatellia</taxon>
        <taxon>Blastocatellales</taxon>
        <taxon>Pyrinomonadaceae</taxon>
        <taxon>Pyrinomonas</taxon>
    </lineage>
</organism>
<name>A0A0B6WWK1_9BACT</name>
<dbReference type="InterPro" id="IPR015424">
    <property type="entry name" value="PyrdxlP-dep_Trfase"/>
</dbReference>
<dbReference type="PRINTS" id="PR00800">
    <property type="entry name" value="YHDCRBOXLASE"/>
</dbReference>
<evidence type="ECO:0000256" key="2">
    <source>
        <dbReference type="ARBA" id="ARBA00009533"/>
    </source>
</evidence>
<evidence type="ECO:0000313" key="8">
    <source>
        <dbReference type="EMBL" id="CDM65481.1"/>
    </source>
</evidence>
<dbReference type="GO" id="GO:0005737">
    <property type="term" value="C:cytoplasm"/>
    <property type="evidence" value="ECO:0007669"/>
    <property type="project" value="TreeGrafter"/>
</dbReference>
<protein>
    <submittedName>
        <fullName evidence="8">PLP-dependent enzyme, glutamate decarboxylase</fullName>
        <ecNumber evidence="8">4.1.1.28</ecNumber>
    </submittedName>
</protein>
<evidence type="ECO:0000313" key="9">
    <source>
        <dbReference type="Proteomes" id="UP000031518"/>
    </source>
</evidence>
<dbReference type="Gene3D" id="3.90.1150.10">
    <property type="entry name" value="Aspartate Aminotransferase, domain 1"/>
    <property type="match status" value="1"/>
</dbReference>
<sequence>MDENAPLKERVSADMSAEDFRRFGYQLIDWIADYLEKIDERPVLPSIRPGELRAQLPQMAPERGEPMERIIADIDRSIAPALTHWNHPAFFAYFATSASAPGIFGELLSAAFNVNAMLWRTAPAAVELEEVALDWLREMIGLPPEFEGIIYDTASISTLHALAAARESLNLRIREEGMAGRADLPPLRVYASEQAHSSVEKAVIALGLGQRAFRPIRTDEQFRLDVSALRRAIEDDVAAGALPCAVVATLGTTSTTSLDPVAEIADVCHERSIWLHVDAAYAGVAAMLPEKRELFRGWERADSIVTNPHKWLFTPLDLSAFYCRRMETLRRAFSLVPEYLRTDERVRNPMDYGIQLGRRFRALKLWMIMRYFGRAGLQARLREHCRLARDFAAWIEREAEWELVAPVQFSVVCFRARPDRALSGEELDALNERILNHVNSTGQAFLSHTRLNGRFTLRLAIGNMRTGEEHVARVRELLSQALKENVKDLPRISP</sequence>
<evidence type="ECO:0000256" key="3">
    <source>
        <dbReference type="ARBA" id="ARBA00022793"/>
    </source>
</evidence>
<dbReference type="InterPro" id="IPR015421">
    <property type="entry name" value="PyrdxlP-dep_Trfase_major"/>
</dbReference>
<evidence type="ECO:0000256" key="4">
    <source>
        <dbReference type="ARBA" id="ARBA00022898"/>
    </source>
</evidence>
<keyword evidence="3" id="KW-0210">Decarboxylase</keyword>
<evidence type="ECO:0000256" key="6">
    <source>
        <dbReference type="PIRSR" id="PIRSR602129-50"/>
    </source>
</evidence>
<dbReference type="OrthoDB" id="9803665at2"/>
<evidence type="ECO:0000256" key="5">
    <source>
        <dbReference type="ARBA" id="ARBA00023239"/>
    </source>
</evidence>
<dbReference type="InterPro" id="IPR010977">
    <property type="entry name" value="Aromatic_deC"/>
</dbReference>